<feature type="signal peptide" evidence="1">
    <location>
        <begin position="1"/>
        <end position="37"/>
    </location>
</feature>
<dbReference type="PANTHER" id="PTHR45737:SF6">
    <property type="entry name" value="VON WILLEBRAND FACTOR A DOMAIN-CONTAINING PROTEIN 5A"/>
    <property type="match status" value="1"/>
</dbReference>
<keyword evidence="5" id="KW-1185">Reference proteome</keyword>
<reference evidence="4 5" key="1">
    <citation type="journal article" date="2016" name="Front. Microbiol.">
        <title>Genomic Resource of Rice Seed Associated Bacteria.</title>
        <authorList>
            <person name="Midha S."/>
            <person name="Bansal K."/>
            <person name="Sharma S."/>
            <person name="Kumar N."/>
            <person name="Patil P.P."/>
            <person name="Chaudhry V."/>
            <person name="Patil P.B."/>
        </authorList>
    </citation>
    <scope>NUCLEOTIDE SEQUENCE [LARGE SCALE GENOMIC DNA]</scope>
    <source>
        <strain evidence="4 5">NS331</strain>
    </source>
</reference>
<evidence type="ECO:0000259" key="2">
    <source>
        <dbReference type="PROSITE" id="PS50234"/>
    </source>
</evidence>
<dbReference type="PROSITE" id="PS51468">
    <property type="entry name" value="VIT"/>
    <property type="match status" value="1"/>
</dbReference>
<dbReference type="SUPFAM" id="SSF53300">
    <property type="entry name" value="vWA-like"/>
    <property type="match status" value="1"/>
</dbReference>
<dbReference type="InterPro" id="IPR013694">
    <property type="entry name" value="VIT"/>
</dbReference>
<dbReference type="Gene3D" id="3.40.50.410">
    <property type="entry name" value="von Willebrand factor, type A domain"/>
    <property type="match status" value="1"/>
</dbReference>
<dbReference type="RefSeq" id="WP_058642927.1">
    <property type="nucleotide sequence ID" value="NZ_LDSL01000099.1"/>
</dbReference>
<dbReference type="Pfam" id="PF13768">
    <property type="entry name" value="VWA_3"/>
    <property type="match status" value="1"/>
</dbReference>
<evidence type="ECO:0000256" key="1">
    <source>
        <dbReference type="SAM" id="SignalP"/>
    </source>
</evidence>
<feature type="chain" id="PRO_5007546625" evidence="1">
    <location>
        <begin position="38"/>
        <end position="684"/>
    </location>
</feature>
<comment type="caution">
    <text evidence="4">The sequence shown here is derived from an EMBL/GenBank/DDBJ whole genome shotgun (WGS) entry which is preliminary data.</text>
</comment>
<evidence type="ECO:0000313" key="4">
    <source>
        <dbReference type="EMBL" id="KTT18752.1"/>
    </source>
</evidence>
<dbReference type="InterPro" id="IPR002035">
    <property type="entry name" value="VWF_A"/>
</dbReference>
<dbReference type="Pfam" id="PF08487">
    <property type="entry name" value="VIT"/>
    <property type="match status" value="1"/>
</dbReference>
<gene>
    <name evidence="4" type="ORF">NS331_15795</name>
</gene>
<feature type="domain" description="VIT" evidence="3">
    <location>
        <begin position="49"/>
        <end position="177"/>
    </location>
</feature>
<dbReference type="InterPro" id="IPR036465">
    <property type="entry name" value="vWFA_dom_sf"/>
</dbReference>
<dbReference type="AlphaFoldDB" id="A0A147GR69"/>
<evidence type="ECO:0000259" key="3">
    <source>
        <dbReference type="PROSITE" id="PS51468"/>
    </source>
</evidence>
<dbReference type="SMART" id="SM00327">
    <property type="entry name" value="VWA"/>
    <property type="match status" value="1"/>
</dbReference>
<sequence>MSITCPARPARGRLLWLLTVAVALASFALLACRPLHAQEREADAATQSPYFVVQSDTPGTDRLPLKRTEVDVRIAGVIADVRVTQTYRNEGERTLEARYVFPGSTRAAVGGMNVRIADRLITAQIREKQQARLEYQEAKQAGQTAALLEAERPNVFQMNVANIRPGDEVRVELRYSELLVPQSGRYQFVYPTVVGPRYVGAGGGGGAWSAQPTLPAGTASGTVFSLQVQLDAPLPLADIRSPSHALAIRAGRDARQAMLTLRDDGRPPANRDFVLDYGLAGERIQSGLMLYPGSGPDAENFFLAMVEPPRAVAAERIVPRDYLFVVDISGSMHGFPLDTACDMLTRLIRDLRPSDTFNVMLFAGSNRMLSPQSVPATRPNIERALKTLNNLEGGGSTELIPALRRAYAQPKPEGVSRSIVVVTDGYVTVEREAFALVREHLDQANLFAFGIGSSVNRHLIEGLARAGRGEPFVITDAVQAPEQAARFRRMVESPVLTGLKARFEGLEVYDVQPARLPDVLGERPVVLFGKWRGAPQGRLVMEGRSAEGPWRQVLPVTPDSLAPQAGALRALWARDRIAALDDQEGLEGGGDQREAITALGLKYSLLTTYTSFIAVDKLVRAAADAGTTVDHPQPLPEGVSELALGVPVPATPEPETLGAVAVALGMLAMLRRRLRRHDPRRLTA</sequence>
<accession>A0A147GR69</accession>
<dbReference type="SMART" id="SM00609">
    <property type="entry name" value="VIT"/>
    <property type="match status" value="1"/>
</dbReference>
<proteinExistence type="predicted"/>
<keyword evidence="1" id="KW-0732">Signal</keyword>
<dbReference type="PATRIC" id="fig|433924.3.peg.5338"/>
<dbReference type="OrthoDB" id="9784383at2"/>
<dbReference type="PANTHER" id="PTHR45737">
    <property type="entry name" value="VON WILLEBRAND FACTOR A DOMAIN-CONTAINING PROTEIN 5A"/>
    <property type="match status" value="1"/>
</dbReference>
<organism evidence="4 5">
    <name type="scientific">Pseudacidovorax intermedius</name>
    <dbReference type="NCBI Taxonomy" id="433924"/>
    <lineage>
        <taxon>Bacteria</taxon>
        <taxon>Pseudomonadati</taxon>
        <taxon>Pseudomonadota</taxon>
        <taxon>Betaproteobacteria</taxon>
        <taxon>Burkholderiales</taxon>
        <taxon>Comamonadaceae</taxon>
        <taxon>Pseudacidovorax</taxon>
    </lineage>
</organism>
<dbReference type="EMBL" id="LDSL01000099">
    <property type="protein sequence ID" value="KTT18752.1"/>
    <property type="molecule type" value="Genomic_DNA"/>
</dbReference>
<feature type="domain" description="VWFA" evidence="2">
    <location>
        <begin position="321"/>
        <end position="491"/>
    </location>
</feature>
<dbReference type="Proteomes" id="UP000072741">
    <property type="component" value="Unassembled WGS sequence"/>
</dbReference>
<dbReference type="PROSITE" id="PS50234">
    <property type="entry name" value="VWFA"/>
    <property type="match status" value="1"/>
</dbReference>
<evidence type="ECO:0000313" key="5">
    <source>
        <dbReference type="Proteomes" id="UP000072741"/>
    </source>
</evidence>
<protein>
    <submittedName>
        <fullName evidence="4">Vault protein inter-alpha-trypsin domain-containing protein</fullName>
    </submittedName>
</protein>
<name>A0A147GR69_9BURK</name>